<dbReference type="FunFam" id="3.40.50.720:FF:000594">
    <property type="entry name" value="Short-chain oxidoreductase"/>
    <property type="match status" value="1"/>
</dbReference>
<dbReference type="RefSeq" id="WP_110126769.1">
    <property type="nucleotide sequence ID" value="NZ_QHLY01000012.1"/>
</dbReference>
<protein>
    <recommendedName>
        <fullName evidence="3">Probable oxidoreductase</fullName>
    </recommendedName>
</protein>
<comment type="similarity">
    <text evidence="1 4">Belongs to the short-chain dehydrogenases/reductases (SDR) family.</text>
</comment>
<accession>A0A317ZQR8</accession>
<evidence type="ECO:0000256" key="4">
    <source>
        <dbReference type="RuleBase" id="RU000363"/>
    </source>
</evidence>
<reference evidence="5 6" key="1">
    <citation type="submission" date="2018-05" db="EMBL/GenBank/DDBJ databases">
        <title>Genetic diversity of glacier-inhabiting Cryobacterium bacteria in China and description of Cryobacterium mengkeensis sp. nov. and Arthrobacter glacialis sp. nov.</title>
        <authorList>
            <person name="Liu Q."/>
            <person name="Xin Y.-H."/>
        </authorList>
    </citation>
    <scope>NUCLEOTIDE SEQUENCE [LARGE SCALE GENOMIC DNA]</scope>
    <source>
        <strain evidence="5 6">SK-1</strain>
    </source>
</reference>
<dbReference type="PROSITE" id="PS00061">
    <property type="entry name" value="ADH_SHORT"/>
    <property type="match status" value="1"/>
</dbReference>
<dbReference type="Pfam" id="PF00106">
    <property type="entry name" value="adh_short"/>
    <property type="match status" value="1"/>
</dbReference>
<gene>
    <name evidence="5" type="ORF">CTB96_09935</name>
</gene>
<dbReference type="EMBL" id="QHLY01000012">
    <property type="protein sequence ID" value="PXA67085.1"/>
    <property type="molecule type" value="Genomic_DNA"/>
</dbReference>
<evidence type="ECO:0000256" key="3">
    <source>
        <dbReference type="ARBA" id="ARBA00071493"/>
    </source>
</evidence>
<organism evidence="5 6">
    <name type="scientific">Cryobacterium arcticum</name>
    <dbReference type="NCBI Taxonomy" id="670052"/>
    <lineage>
        <taxon>Bacteria</taxon>
        <taxon>Bacillati</taxon>
        <taxon>Actinomycetota</taxon>
        <taxon>Actinomycetes</taxon>
        <taxon>Micrococcales</taxon>
        <taxon>Microbacteriaceae</taxon>
        <taxon>Cryobacterium</taxon>
    </lineage>
</organism>
<dbReference type="GO" id="GO:0016491">
    <property type="term" value="F:oxidoreductase activity"/>
    <property type="evidence" value="ECO:0007669"/>
    <property type="project" value="UniProtKB-KW"/>
</dbReference>
<dbReference type="PANTHER" id="PTHR24320">
    <property type="entry name" value="RETINOL DEHYDROGENASE"/>
    <property type="match status" value="1"/>
</dbReference>
<name>A0A317ZQR8_9MICO</name>
<dbReference type="OrthoDB" id="4577644at2"/>
<dbReference type="InterPro" id="IPR036291">
    <property type="entry name" value="NAD(P)-bd_dom_sf"/>
</dbReference>
<dbReference type="InterPro" id="IPR020904">
    <property type="entry name" value="Sc_DH/Rdtase_CS"/>
</dbReference>
<dbReference type="CDD" id="cd05327">
    <property type="entry name" value="retinol-DH_like_SDR_c_like"/>
    <property type="match status" value="1"/>
</dbReference>
<dbReference type="SUPFAM" id="SSF51735">
    <property type="entry name" value="NAD(P)-binding Rossmann-fold domains"/>
    <property type="match status" value="1"/>
</dbReference>
<comment type="caution">
    <text evidence="5">The sequence shown here is derived from an EMBL/GenBank/DDBJ whole genome shotgun (WGS) entry which is preliminary data.</text>
</comment>
<dbReference type="AlphaFoldDB" id="A0A317ZQR8"/>
<sequence length="310" mass="33001">MTNRIITPFDAKATADDVSAGIDLTGRRAVVTGGASGIGIETSKTLARRGASLTLAVRNIEAGKRVAAEITAETGNPEIDVRPLELTDLDSVRSFVENWSGPLDLLINNAGVMAIQDRTVNHAGWEAQFATNFLGHFALTVGLRKSLAEADGARVVSVSSSAHLFSPVVFDDINFRFRPYDPTQAYGQSKTAVILFGVAASDRWADDGITVNTLNPGAISTPLQRHVDGKLATPLDLQKSPAQGASTTLLLATSPQLDGIGGRYFNDNQEAKIVDQRPSDVTELVNSVANYALDTDAANRIWDLASLAVR</sequence>
<dbReference type="PRINTS" id="PR00080">
    <property type="entry name" value="SDRFAMILY"/>
</dbReference>
<dbReference type="PANTHER" id="PTHR24320:SF148">
    <property type="entry name" value="NAD(P)-BINDING ROSSMANN-FOLD SUPERFAMILY PROTEIN"/>
    <property type="match status" value="1"/>
</dbReference>
<dbReference type="Proteomes" id="UP000246722">
    <property type="component" value="Unassembled WGS sequence"/>
</dbReference>
<evidence type="ECO:0000256" key="1">
    <source>
        <dbReference type="ARBA" id="ARBA00006484"/>
    </source>
</evidence>
<dbReference type="Gene3D" id="3.40.50.720">
    <property type="entry name" value="NAD(P)-binding Rossmann-like Domain"/>
    <property type="match status" value="1"/>
</dbReference>
<dbReference type="PRINTS" id="PR00081">
    <property type="entry name" value="GDHRDH"/>
</dbReference>
<proteinExistence type="inferred from homology"/>
<evidence type="ECO:0000313" key="6">
    <source>
        <dbReference type="Proteomes" id="UP000246722"/>
    </source>
</evidence>
<evidence type="ECO:0000256" key="2">
    <source>
        <dbReference type="ARBA" id="ARBA00023002"/>
    </source>
</evidence>
<keyword evidence="2" id="KW-0560">Oxidoreductase</keyword>
<dbReference type="InterPro" id="IPR002347">
    <property type="entry name" value="SDR_fam"/>
</dbReference>
<keyword evidence="6" id="KW-1185">Reference proteome</keyword>
<evidence type="ECO:0000313" key="5">
    <source>
        <dbReference type="EMBL" id="PXA67085.1"/>
    </source>
</evidence>